<keyword evidence="1" id="KW-1133">Transmembrane helix</keyword>
<evidence type="ECO:0000313" key="3">
    <source>
        <dbReference type="Proteomes" id="UP000219897"/>
    </source>
</evidence>
<organism evidence="2 3">
    <name type="scientific">Bacillus thuringiensis</name>
    <dbReference type="NCBI Taxonomy" id="1428"/>
    <lineage>
        <taxon>Bacteria</taxon>
        <taxon>Bacillati</taxon>
        <taxon>Bacillota</taxon>
        <taxon>Bacilli</taxon>
        <taxon>Bacillales</taxon>
        <taxon>Bacillaceae</taxon>
        <taxon>Bacillus</taxon>
        <taxon>Bacillus cereus group</taxon>
    </lineage>
</organism>
<comment type="caution">
    <text evidence="2">The sequence shown here is derived from an EMBL/GenBank/DDBJ whole genome shotgun (WGS) entry which is preliminary data.</text>
</comment>
<keyword evidence="1" id="KW-0472">Membrane</keyword>
<sequence>MEKIDKDQILFYAFWLRRNEDESNIGYGVNKKLFIFGIIMTILLTVIVAFLLITNMLSLIKYFLIGFLIYQLMFFILLNKHIAWFEVNNFGEPINLISKGFLAPSIIKNRSPISKKRFLQEAKHEQK</sequence>
<feature type="transmembrane region" description="Helical" evidence="1">
    <location>
        <begin position="59"/>
        <end position="78"/>
    </location>
</feature>
<reference evidence="2 3" key="1">
    <citation type="submission" date="2017-09" db="EMBL/GenBank/DDBJ databases">
        <title>Large-scale bioinformatics analysis of Bacillus genomes uncovers conserved roles of natural products in bacterial physiology.</title>
        <authorList>
            <consortium name="Agbiome Team Llc"/>
            <person name="Bleich R.M."/>
            <person name="Kirk G.J."/>
            <person name="Santa Maria K.C."/>
            <person name="Allen S.E."/>
            <person name="Farag S."/>
            <person name="Shank E.A."/>
            <person name="Bowers A."/>
        </authorList>
    </citation>
    <scope>NUCLEOTIDE SEQUENCE [LARGE SCALE GENOMIC DNA]</scope>
    <source>
        <strain evidence="2 3">AFS005140</strain>
    </source>
</reference>
<dbReference type="RefSeq" id="WP_098222567.1">
    <property type="nucleotide sequence ID" value="NZ_NTVJ01000064.1"/>
</dbReference>
<dbReference type="AlphaFoldDB" id="A0ABD6SBJ2"/>
<protein>
    <submittedName>
        <fullName evidence="2">Uncharacterized protein</fullName>
    </submittedName>
</protein>
<name>A0ABD6SBJ2_BACTU</name>
<keyword evidence="1" id="KW-0812">Transmembrane</keyword>
<proteinExistence type="predicted"/>
<dbReference type="Proteomes" id="UP000219897">
    <property type="component" value="Unassembled WGS sequence"/>
</dbReference>
<evidence type="ECO:0000256" key="1">
    <source>
        <dbReference type="SAM" id="Phobius"/>
    </source>
</evidence>
<feature type="transmembrane region" description="Helical" evidence="1">
    <location>
        <begin position="33"/>
        <end position="53"/>
    </location>
</feature>
<dbReference type="EMBL" id="NTYF01000117">
    <property type="protein sequence ID" value="PER46300.1"/>
    <property type="molecule type" value="Genomic_DNA"/>
</dbReference>
<evidence type="ECO:0000313" key="2">
    <source>
        <dbReference type="EMBL" id="PER46300.1"/>
    </source>
</evidence>
<accession>A0ABD6SBJ2</accession>
<gene>
    <name evidence="2" type="ORF">CN495_26170</name>
</gene>